<dbReference type="InterPro" id="IPR045352">
    <property type="entry name" value="DUF6530"/>
</dbReference>
<name>A0A242A663_9ENTE</name>
<dbReference type="OrthoDB" id="1550511at2"/>
<dbReference type="STRING" id="1834191.A5886_001519"/>
<gene>
    <name evidence="1" type="ORF">A5886_001519</name>
</gene>
<protein>
    <submittedName>
        <fullName evidence="1">Uncharacterized protein</fullName>
    </submittedName>
</protein>
<dbReference type="Proteomes" id="UP000195043">
    <property type="component" value="Unassembled WGS sequence"/>
</dbReference>
<dbReference type="Pfam" id="PF20140">
    <property type="entry name" value="DUF6530"/>
    <property type="match status" value="1"/>
</dbReference>
<dbReference type="AlphaFoldDB" id="A0A242A663"/>
<evidence type="ECO:0000313" key="1">
    <source>
        <dbReference type="EMBL" id="OTN76442.1"/>
    </source>
</evidence>
<reference evidence="1 2" key="1">
    <citation type="submission" date="2017-05" db="EMBL/GenBank/DDBJ databases">
        <title>The Genome Sequence of Enterococcus sp. 8G7_MSG3316.</title>
        <authorList>
            <consortium name="The Broad Institute Genomics Platform"/>
            <consortium name="The Broad Institute Genomic Center for Infectious Diseases"/>
            <person name="Earl A."/>
            <person name="Manson A."/>
            <person name="Schwartman J."/>
            <person name="Gilmore M."/>
            <person name="Abouelleil A."/>
            <person name="Cao P."/>
            <person name="Chapman S."/>
            <person name="Cusick C."/>
            <person name="Shea T."/>
            <person name="Young S."/>
            <person name="Neafsey D."/>
            <person name="Nusbaum C."/>
            <person name="Birren B."/>
        </authorList>
    </citation>
    <scope>NUCLEOTIDE SEQUENCE [LARGE SCALE GENOMIC DNA]</scope>
    <source>
        <strain evidence="1 2">8G7_MSG3316</strain>
    </source>
</reference>
<evidence type="ECO:0000313" key="2">
    <source>
        <dbReference type="Proteomes" id="UP000195043"/>
    </source>
</evidence>
<sequence>MKSTEEQHHKTIIKVENYDQIDGRNALHTDAKSLSLGLDPEKNPNDIIGKIWHENDDACSAEELPLTRILDMAILTAQSSLYFQEAYRHEKFYDPENPLIDIIGLQGNRMTVEVDTDNPDLDEDILAFYDTLQKNGELIGERFKILKRLLEDLGY</sequence>
<keyword evidence="2" id="KW-1185">Reference proteome</keyword>
<comment type="caution">
    <text evidence="1">The sequence shown here is derived from an EMBL/GenBank/DDBJ whole genome shotgun (WGS) entry which is preliminary data.</text>
</comment>
<accession>A0A242A663</accession>
<dbReference type="EMBL" id="NGKU01000001">
    <property type="protein sequence ID" value="OTN76442.1"/>
    <property type="molecule type" value="Genomic_DNA"/>
</dbReference>
<dbReference type="RefSeq" id="WP_086274394.1">
    <property type="nucleotide sequence ID" value="NZ_NGKU01000001.1"/>
</dbReference>
<proteinExistence type="predicted"/>
<organism evidence="1 2">
    <name type="scientific">Candidatus Enterococcus testudinis</name>
    <dbReference type="NCBI Taxonomy" id="1834191"/>
    <lineage>
        <taxon>Bacteria</taxon>
        <taxon>Bacillati</taxon>
        <taxon>Bacillota</taxon>
        <taxon>Bacilli</taxon>
        <taxon>Lactobacillales</taxon>
        <taxon>Enterococcaceae</taxon>
        <taxon>Enterococcus</taxon>
    </lineage>
</organism>